<proteinExistence type="predicted"/>
<organism evidence="1 2">
    <name type="scientific">Smallanthus sonchifolius</name>
    <dbReference type="NCBI Taxonomy" id="185202"/>
    <lineage>
        <taxon>Eukaryota</taxon>
        <taxon>Viridiplantae</taxon>
        <taxon>Streptophyta</taxon>
        <taxon>Embryophyta</taxon>
        <taxon>Tracheophyta</taxon>
        <taxon>Spermatophyta</taxon>
        <taxon>Magnoliopsida</taxon>
        <taxon>eudicotyledons</taxon>
        <taxon>Gunneridae</taxon>
        <taxon>Pentapetalae</taxon>
        <taxon>asterids</taxon>
        <taxon>campanulids</taxon>
        <taxon>Asterales</taxon>
        <taxon>Asteraceae</taxon>
        <taxon>Asteroideae</taxon>
        <taxon>Heliantheae alliance</taxon>
        <taxon>Millerieae</taxon>
        <taxon>Smallanthus</taxon>
    </lineage>
</organism>
<protein>
    <submittedName>
        <fullName evidence="1">Uncharacterized protein</fullName>
    </submittedName>
</protein>
<name>A0ACB9HEP0_9ASTR</name>
<evidence type="ECO:0000313" key="1">
    <source>
        <dbReference type="EMBL" id="KAI3794209.1"/>
    </source>
</evidence>
<reference evidence="1 2" key="2">
    <citation type="journal article" date="2022" name="Mol. Ecol. Resour.">
        <title>The genomes of chicory, endive, great burdock and yacon provide insights into Asteraceae paleo-polyploidization history and plant inulin production.</title>
        <authorList>
            <person name="Fan W."/>
            <person name="Wang S."/>
            <person name="Wang H."/>
            <person name="Wang A."/>
            <person name="Jiang F."/>
            <person name="Liu H."/>
            <person name="Zhao H."/>
            <person name="Xu D."/>
            <person name="Zhang Y."/>
        </authorList>
    </citation>
    <scope>NUCLEOTIDE SEQUENCE [LARGE SCALE GENOMIC DNA]</scope>
    <source>
        <strain evidence="2">cv. Yunnan</strain>
        <tissue evidence="1">Leaves</tissue>
    </source>
</reference>
<gene>
    <name evidence="1" type="ORF">L1987_36838</name>
</gene>
<evidence type="ECO:0000313" key="2">
    <source>
        <dbReference type="Proteomes" id="UP001056120"/>
    </source>
</evidence>
<accession>A0ACB9HEP0</accession>
<dbReference type="EMBL" id="CM042029">
    <property type="protein sequence ID" value="KAI3794209.1"/>
    <property type="molecule type" value="Genomic_DNA"/>
</dbReference>
<comment type="caution">
    <text evidence="1">The sequence shown here is derived from an EMBL/GenBank/DDBJ whole genome shotgun (WGS) entry which is preliminary data.</text>
</comment>
<reference evidence="2" key="1">
    <citation type="journal article" date="2022" name="Mol. Ecol. Resour.">
        <title>The genomes of chicory, endive, great burdock and yacon provide insights into Asteraceae palaeo-polyploidization history and plant inulin production.</title>
        <authorList>
            <person name="Fan W."/>
            <person name="Wang S."/>
            <person name="Wang H."/>
            <person name="Wang A."/>
            <person name="Jiang F."/>
            <person name="Liu H."/>
            <person name="Zhao H."/>
            <person name="Xu D."/>
            <person name="Zhang Y."/>
        </authorList>
    </citation>
    <scope>NUCLEOTIDE SEQUENCE [LARGE SCALE GENOMIC DNA]</scope>
    <source>
        <strain evidence="2">cv. Yunnan</strain>
    </source>
</reference>
<dbReference type="Proteomes" id="UP001056120">
    <property type="component" value="Linkage Group LG12"/>
</dbReference>
<keyword evidence="2" id="KW-1185">Reference proteome</keyword>
<sequence length="137" mass="15211">MERDRGELRRHHKNMRTLVILRNVFSHTENRATRETPLLVHHEAFDQRAEAEEFGEPVVGTGHVDSGGGAEDEMGDVGFGFAPFLMALTASSFPSLGTSTTTTSLRNSSTEMRAVRKTQASDGEEEARAECLLYRGW</sequence>